<dbReference type="EMBL" id="SRYB01000028">
    <property type="protein sequence ID" value="TGY77232.1"/>
    <property type="molecule type" value="Genomic_DNA"/>
</dbReference>
<sequence length="198" mass="22521">MKHLILLQSSFFAHVREGRHDLMGISLSEFKETTTAMCYAPDVIWHDVHFSLSYVQEELQLLLQTVATEISKFIHHAISFLGRMIEHVRLMITHPPLPTKKDNSALRSLAIKGKLSKADIVQLGRAIHEAAYNNTGVSIYEVISGLAAFFGMEISEAYAHTCYADMKYRSKKSYSDFIDKLRDVFLAKIERDIEKSGK</sequence>
<reference evidence="1" key="1">
    <citation type="submission" date="2019-04" db="EMBL/GenBank/DDBJ databases">
        <title>Microbes associate with the intestines of laboratory mice.</title>
        <authorList>
            <person name="Navarre W."/>
            <person name="Wong E."/>
            <person name="Huang K."/>
            <person name="Tropini C."/>
            <person name="Ng K."/>
            <person name="Yu B."/>
        </authorList>
    </citation>
    <scope>NUCLEOTIDE SEQUENCE</scope>
    <source>
        <strain evidence="1">NM04_E33</strain>
    </source>
</reference>
<gene>
    <name evidence="1" type="ORF">E5331_15615</name>
</gene>
<protein>
    <submittedName>
        <fullName evidence="1">Uncharacterized protein</fullName>
    </submittedName>
</protein>
<comment type="caution">
    <text evidence="1">The sequence shown here is derived from an EMBL/GenBank/DDBJ whole genome shotgun (WGS) entry which is preliminary data.</text>
</comment>
<name>A0AC61RBD5_9BACT</name>
<proteinExistence type="predicted"/>
<organism evidence="1 2">
    <name type="scientific">Lepagella muris</name>
    <dbReference type="NCBI Taxonomy" id="3032870"/>
    <lineage>
        <taxon>Bacteria</taxon>
        <taxon>Pseudomonadati</taxon>
        <taxon>Bacteroidota</taxon>
        <taxon>Bacteroidia</taxon>
        <taxon>Bacteroidales</taxon>
        <taxon>Muribaculaceae</taxon>
        <taxon>Lepagella</taxon>
    </lineage>
</organism>
<evidence type="ECO:0000313" key="1">
    <source>
        <dbReference type="EMBL" id="TGY77232.1"/>
    </source>
</evidence>
<dbReference type="Proteomes" id="UP000306319">
    <property type="component" value="Unassembled WGS sequence"/>
</dbReference>
<keyword evidence="2" id="KW-1185">Reference proteome</keyword>
<accession>A0AC61RBD5</accession>
<evidence type="ECO:0000313" key="2">
    <source>
        <dbReference type="Proteomes" id="UP000306319"/>
    </source>
</evidence>